<dbReference type="Pfam" id="PF00903">
    <property type="entry name" value="Glyoxalase"/>
    <property type="match status" value="1"/>
</dbReference>
<dbReference type="Gene3D" id="3.10.180.10">
    <property type="entry name" value="2,3-Dihydroxybiphenyl 1,2-Dioxygenase, domain 1"/>
    <property type="match status" value="1"/>
</dbReference>
<dbReference type="InterPro" id="IPR029068">
    <property type="entry name" value="Glyas_Bleomycin-R_OHBP_Dase"/>
</dbReference>
<evidence type="ECO:0000313" key="3">
    <source>
        <dbReference type="Proteomes" id="UP000031843"/>
    </source>
</evidence>
<dbReference type="RefSeq" id="WP_043356416.1">
    <property type="nucleotide sequence ID" value="NZ_CP010537.1"/>
</dbReference>
<dbReference type="AlphaFoldDB" id="A0A0C4YMQ5"/>
<reference evidence="2 3" key="1">
    <citation type="journal article" date="2015" name="Genome Announc.">
        <title>Complete Genome Sequence of Cupriavidus basilensis 4G11, Isolated from the Oak Ridge Field Research Center Site.</title>
        <authorList>
            <person name="Ray J."/>
            <person name="Waters R.J."/>
            <person name="Skerker J.M."/>
            <person name="Kuehl J.V."/>
            <person name="Price M.N."/>
            <person name="Huang J."/>
            <person name="Chakraborty R."/>
            <person name="Arkin A.P."/>
            <person name="Deutschbauer A."/>
        </authorList>
    </citation>
    <scope>NUCLEOTIDE SEQUENCE [LARGE SCALE GENOMIC DNA]</scope>
    <source>
        <strain evidence="2">4G11</strain>
    </source>
</reference>
<keyword evidence="3" id="KW-1185">Reference proteome</keyword>
<dbReference type="Proteomes" id="UP000031843">
    <property type="component" value="Chromosome secondary"/>
</dbReference>
<dbReference type="STRING" id="68895.RR42_s2737"/>
<feature type="domain" description="Glyoxalase/fosfomycin resistance/dioxygenase" evidence="1">
    <location>
        <begin position="8"/>
        <end position="138"/>
    </location>
</feature>
<accession>A0A0C4YMQ5</accession>
<dbReference type="OrthoDB" id="9795306at2"/>
<proteinExistence type="predicted"/>
<dbReference type="PANTHER" id="PTHR33990">
    <property type="entry name" value="PROTEIN YJDN-RELATED"/>
    <property type="match status" value="1"/>
</dbReference>
<dbReference type="EMBL" id="CP010537">
    <property type="protein sequence ID" value="AJG24318.1"/>
    <property type="molecule type" value="Genomic_DNA"/>
</dbReference>
<dbReference type="SUPFAM" id="SSF54593">
    <property type="entry name" value="Glyoxalase/Bleomycin resistance protein/Dihydroxybiphenyl dioxygenase"/>
    <property type="match status" value="1"/>
</dbReference>
<protein>
    <submittedName>
        <fullName evidence="2">PhnB protein</fullName>
    </submittedName>
</protein>
<dbReference type="InterPro" id="IPR028973">
    <property type="entry name" value="PhnB-like"/>
</dbReference>
<name>A0A0C4YMQ5_9BURK</name>
<sequence length="143" mass="15699">MLVQPYLFFEGRCEEAAEFYKRAVGAEVVMMMRFKEAPPPESPPPEGACAPAAGTEEKIMHMSMRIGETVVMMSDGRCTGKPDFQGFSLSVTVPDVASADRVFNALAEGGQVLMPLGKTFYSPRFGMTADRFGLMWMVIVLES</sequence>
<evidence type="ECO:0000259" key="1">
    <source>
        <dbReference type="Pfam" id="PF00903"/>
    </source>
</evidence>
<dbReference type="PANTHER" id="PTHR33990:SF1">
    <property type="entry name" value="PROTEIN YJDN"/>
    <property type="match status" value="1"/>
</dbReference>
<evidence type="ECO:0000313" key="2">
    <source>
        <dbReference type="EMBL" id="AJG24318.1"/>
    </source>
</evidence>
<gene>
    <name evidence="2" type="ORF">RR42_s2737</name>
</gene>
<organism evidence="2 3">
    <name type="scientific">Cupriavidus basilensis</name>
    <dbReference type="NCBI Taxonomy" id="68895"/>
    <lineage>
        <taxon>Bacteria</taxon>
        <taxon>Pseudomonadati</taxon>
        <taxon>Pseudomonadota</taxon>
        <taxon>Betaproteobacteria</taxon>
        <taxon>Burkholderiales</taxon>
        <taxon>Burkholderiaceae</taxon>
        <taxon>Cupriavidus</taxon>
    </lineage>
</organism>
<dbReference type="InterPro" id="IPR004360">
    <property type="entry name" value="Glyas_Fos-R_dOase_dom"/>
</dbReference>
<dbReference type="KEGG" id="cbw:RR42_s2737"/>
<dbReference type="CDD" id="cd06588">
    <property type="entry name" value="PhnB_like"/>
    <property type="match status" value="1"/>
</dbReference>